<evidence type="ECO:0000313" key="1">
    <source>
        <dbReference type="EMBL" id="GGL40223.1"/>
    </source>
</evidence>
<dbReference type="Proteomes" id="UP000654670">
    <property type="component" value="Unassembled WGS sequence"/>
</dbReference>
<comment type="caution">
    <text evidence="1">The sequence shown here is derived from an EMBL/GenBank/DDBJ whole genome shotgun (WGS) entry which is preliminary data.</text>
</comment>
<gene>
    <name evidence="1" type="ORF">GCM10007968_00260</name>
</gene>
<organism evidence="1 2">
    <name type="scientific">Sporolactobacillus putidus</name>
    <dbReference type="NCBI Taxonomy" id="492735"/>
    <lineage>
        <taxon>Bacteria</taxon>
        <taxon>Bacillati</taxon>
        <taxon>Bacillota</taxon>
        <taxon>Bacilli</taxon>
        <taxon>Bacillales</taxon>
        <taxon>Sporolactobacillaceae</taxon>
        <taxon>Sporolactobacillus</taxon>
    </lineage>
</organism>
<accession>A0A917RWJ1</accession>
<dbReference type="AlphaFoldDB" id="A0A917RWJ1"/>
<proteinExistence type="predicted"/>
<name>A0A917RWJ1_9BACL</name>
<reference evidence="1" key="2">
    <citation type="submission" date="2020-09" db="EMBL/GenBank/DDBJ databases">
        <authorList>
            <person name="Sun Q."/>
            <person name="Ohkuma M."/>
        </authorList>
    </citation>
    <scope>NUCLEOTIDE SEQUENCE</scope>
    <source>
        <strain evidence="1">JCM 15325</strain>
    </source>
</reference>
<evidence type="ECO:0008006" key="3">
    <source>
        <dbReference type="Google" id="ProtNLM"/>
    </source>
</evidence>
<evidence type="ECO:0000313" key="2">
    <source>
        <dbReference type="Proteomes" id="UP000654670"/>
    </source>
</evidence>
<protein>
    <recommendedName>
        <fullName evidence="3">YqzL-like protein</fullName>
    </recommendedName>
</protein>
<dbReference type="RefSeq" id="WP_188800577.1">
    <property type="nucleotide sequence ID" value="NZ_BMOK01000001.1"/>
</dbReference>
<dbReference type="Pfam" id="PF14006">
    <property type="entry name" value="YqzL"/>
    <property type="match status" value="1"/>
</dbReference>
<dbReference type="InterPro" id="IPR025617">
    <property type="entry name" value="YqzL"/>
</dbReference>
<reference evidence="1" key="1">
    <citation type="journal article" date="2014" name="Int. J. Syst. Evol. Microbiol.">
        <title>Complete genome sequence of Corynebacterium casei LMG S-19264T (=DSM 44701T), isolated from a smear-ripened cheese.</title>
        <authorList>
            <consortium name="US DOE Joint Genome Institute (JGI-PGF)"/>
            <person name="Walter F."/>
            <person name="Albersmeier A."/>
            <person name="Kalinowski J."/>
            <person name="Ruckert C."/>
        </authorList>
    </citation>
    <scope>NUCLEOTIDE SEQUENCE</scope>
    <source>
        <strain evidence="1">JCM 15325</strain>
    </source>
</reference>
<sequence>MLDLTWRIFCMTGSIDFYLLMKEMEQKDEQEPAEGTLPGVSEPAG</sequence>
<keyword evidence="2" id="KW-1185">Reference proteome</keyword>
<dbReference type="EMBL" id="BMOK01000001">
    <property type="protein sequence ID" value="GGL40223.1"/>
    <property type="molecule type" value="Genomic_DNA"/>
</dbReference>